<dbReference type="PANTHER" id="PTHR38436:SF1">
    <property type="entry name" value="ESTER CYCLASE"/>
    <property type="match status" value="1"/>
</dbReference>
<dbReference type="EMBL" id="JACHDB010000001">
    <property type="protein sequence ID" value="MBB5433995.1"/>
    <property type="molecule type" value="Genomic_DNA"/>
</dbReference>
<dbReference type="AlphaFoldDB" id="A0A7W8QQD7"/>
<dbReference type="GO" id="GO:0030638">
    <property type="term" value="P:polyketide metabolic process"/>
    <property type="evidence" value="ECO:0007669"/>
    <property type="project" value="InterPro"/>
</dbReference>
<evidence type="ECO:0000313" key="1">
    <source>
        <dbReference type="EMBL" id="MBB5433995.1"/>
    </source>
</evidence>
<dbReference type="Gene3D" id="3.10.450.50">
    <property type="match status" value="2"/>
</dbReference>
<dbReference type="Pfam" id="PF07366">
    <property type="entry name" value="SnoaL"/>
    <property type="match status" value="1"/>
</dbReference>
<dbReference type="Proteomes" id="UP000572635">
    <property type="component" value="Unassembled WGS sequence"/>
</dbReference>
<evidence type="ECO:0008006" key="3">
    <source>
        <dbReference type="Google" id="ProtNLM"/>
    </source>
</evidence>
<reference evidence="1 2" key="1">
    <citation type="submission" date="2020-08" db="EMBL/GenBank/DDBJ databases">
        <title>Sequencing the genomes of 1000 actinobacteria strains.</title>
        <authorList>
            <person name="Klenk H.-P."/>
        </authorList>
    </citation>
    <scope>NUCLEOTIDE SEQUENCE [LARGE SCALE GENOMIC DNA]</scope>
    <source>
        <strain evidence="1 2">DSM 44551</strain>
    </source>
</reference>
<dbReference type="InterPro" id="IPR009959">
    <property type="entry name" value="Cyclase_SnoaL-like"/>
</dbReference>
<dbReference type="PANTHER" id="PTHR38436">
    <property type="entry name" value="POLYKETIDE CYCLASE SNOAL-LIKE DOMAIN"/>
    <property type="match status" value="1"/>
</dbReference>
<gene>
    <name evidence="1" type="ORF">HDA36_004079</name>
</gene>
<dbReference type="InterPro" id="IPR032710">
    <property type="entry name" value="NTF2-like_dom_sf"/>
</dbReference>
<comment type="caution">
    <text evidence="1">The sequence shown here is derived from an EMBL/GenBank/DDBJ whole genome shotgun (WGS) entry which is preliminary data.</text>
</comment>
<proteinExistence type="predicted"/>
<dbReference type="SUPFAM" id="SSF54427">
    <property type="entry name" value="NTF2-like"/>
    <property type="match status" value="2"/>
</dbReference>
<accession>A0A7W8QQD7</accession>
<sequence>MALLEKAYAPYTGPEEFIREWTDRIWVRRGIGLIRENYAADAVVHGAYGTTVGVEPVVRGTLERISAFPDRVGQAEDVVWEARGDDAFVSSHLILSTGSHSRTSRYGPPSDRPFASRAIATCLYRGGVMEEEWVVRDEYAIVQELGFDPEQAARELAFTEGLGLGDVPAAPLAAGVSGPRPDAHRAECEHVLGLIEEVWNGRRLDLVADYTERDVLCQTPRHSEATRPDGYQEALLDLLAPFPDCRIEVLDLAAQHADRHGGLRVAALWLLSGTYQGIPRYGRTTGGPVEVLGASQFLFHQGRIVRETRIYDELAVLTQIVRARGDQP</sequence>
<organism evidence="1 2">
    <name type="scientific">Nocardiopsis composta</name>
    <dbReference type="NCBI Taxonomy" id="157465"/>
    <lineage>
        <taxon>Bacteria</taxon>
        <taxon>Bacillati</taxon>
        <taxon>Actinomycetota</taxon>
        <taxon>Actinomycetes</taxon>
        <taxon>Streptosporangiales</taxon>
        <taxon>Nocardiopsidaceae</taxon>
        <taxon>Nocardiopsis</taxon>
    </lineage>
</organism>
<evidence type="ECO:0000313" key="2">
    <source>
        <dbReference type="Proteomes" id="UP000572635"/>
    </source>
</evidence>
<keyword evidence="2" id="KW-1185">Reference proteome</keyword>
<dbReference type="RefSeq" id="WP_184394234.1">
    <property type="nucleotide sequence ID" value="NZ_BAAAJD010000040.1"/>
</dbReference>
<name>A0A7W8QQD7_9ACTN</name>
<protein>
    <recommendedName>
        <fullName evidence="3">Ester cyclase</fullName>
    </recommendedName>
</protein>